<dbReference type="Pfam" id="PF01535">
    <property type="entry name" value="PPR"/>
    <property type="match status" value="5"/>
</dbReference>
<dbReference type="PANTHER" id="PTHR47937:SF2">
    <property type="entry name" value="PENTATRICOPEPTIDE (PPR) REPEAT-CONTAINING PROTEIN, PF01535'-RELATED"/>
    <property type="match status" value="1"/>
</dbReference>
<feature type="repeat" description="PPR" evidence="2">
    <location>
        <begin position="33"/>
        <end position="63"/>
    </location>
</feature>
<keyword evidence="1" id="KW-0677">Repeat</keyword>
<evidence type="ECO:0000256" key="2">
    <source>
        <dbReference type="PROSITE-ProRule" id="PRU00708"/>
    </source>
</evidence>
<feature type="repeat" description="PPR" evidence="2">
    <location>
        <begin position="179"/>
        <end position="213"/>
    </location>
</feature>
<dbReference type="InterPro" id="IPR052308">
    <property type="entry name" value="PPR_domain-containing"/>
</dbReference>
<evidence type="ECO:0008006" key="5">
    <source>
        <dbReference type="Google" id="ProtNLM"/>
    </source>
</evidence>
<dbReference type="AlphaFoldDB" id="A0AAV0YI57"/>
<dbReference type="Proteomes" id="UP001157006">
    <property type="component" value="Chromosome 1L"/>
</dbReference>
<accession>A0AAV0YI57</accession>
<gene>
    <name evidence="3" type="ORF">VFH_I220200</name>
</gene>
<dbReference type="InterPro" id="IPR002885">
    <property type="entry name" value="PPR_rpt"/>
</dbReference>
<sequence length="281" mass="32366">MFHHLTKGLIGVGRIDEVVDLLRQMLNKGHVVHSLVYNNMILGFLELGNLDKANELLDELKERCLVYDGVVKATYMDWFFNQRRDKEAMGSYKSLMDRQFRMISATCLLEVLLKHGKQKEAWELFDQMLYNHTPPNFQAVNSDTFNIIVNECFKRKVDEVVSTFRKVGTKPNSKPFIMDVDGYRNIISRYCESGVLFEVEMLFQELCSKSLSPHVPPHTVLIDGYLKADRIDEALGIFNKMVVSGLRVVATFGNRVFDELIKKGKVVECAQIFEQNGRKRS</sequence>
<dbReference type="Gene3D" id="1.25.40.10">
    <property type="entry name" value="Tetratricopeptide repeat domain"/>
    <property type="match status" value="2"/>
</dbReference>
<feature type="repeat" description="PPR" evidence="2">
    <location>
        <begin position="214"/>
        <end position="248"/>
    </location>
</feature>
<keyword evidence="4" id="KW-1185">Reference proteome</keyword>
<evidence type="ECO:0000256" key="1">
    <source>
        <dbReference type="ARBA" id="ARBA00022737"/>
    </source>
</evidence>
<dbReference type="EMBL" id="OX451736">
    <property type="protein sequence ID" value="CAI8585711.1"/>
    <property type="molecule type" value="Genomic_DNA"/>
</dbReference>
<dbReference type="NCBIfam" id="TIGR00756">
    <property type="entry name" value="PPR"/>
    <property type="match status" value="2"/>
</dbReference>
<evidence type="ECO:0000313" key="4">
    <source>
        <dbReference type="Proteomes" id="UP001157006"/>
    </source>
</evidence>
<evidence type="ECO:0000313" key="3">
    <source>
        <dbReference type="EMBL" id="CAI8585711.1"/>
    </source>
</evidence>
<dbReference type="PROSITE" id="PS51375">
    <property type="entry name" value="PPR"/>
    <property type="match status" value="4"/>
</dbReference>
<dbReference type="InterPro" id="IPR011990">
    <property type="entry name" value="TPR-like_helical_dom_sf"/>
</dbReference>
<organism evidence="3 4">
    <name type="scientific">Vicia faba</name>
    <name type="common">Broad bean</name>
    <name type="synonym">Faba vulgaris</name>
    <dbReference type="NCBI Taxonomy" id="3906"/>
    <lineage>
        <taxon>Eukaryota</taxon>
        <taxon>Viridiplantae</taxon>
        <taxon>Streptophyta</taxon>
        <taxon>Embryophyta</taxon>
        <taxon>Tracheophyta</taxon>
        <taxon>Spermatophyta</taxon>
        <taxon>Magnoliopsida</taxon>
        <taxon>eudicotyledons</taxon>
        <taxon>Gunneridae</taxon>
        <taxon>Pentapetalae</taxon>
        <taxon>rosids</taxon>
        <taxon>fabids</taxon>
        <taxon>Fabales</taxon>
        <taxon>Fabaceae</taxon>
        <taxon>Papilionoideae</taxon>
        <taxon>50 kb inversion clade</taxon>
        <taxon>NPAAA clade</taxon>
        <taxon>Hologalegina</taxon>
        <taxon>IRL clade</taxon>
        <taxon>Fabeae</taxon>
        <taxon>Vicia</taxon>
    </lineage>
</organism>
<reference evidence="3 4" key="1">
    <citation type="submission" date="2023-01" db="EMBL/GenBank/DDBJ databases">
        <authorList>
            <person name="Kreplak J."/>
        </authorList>
    </citation>
    <scope>NUCLEOTIDE SEQUENCE [LARGE SCALE GENOMIC DNA]</scope>
</reference>
<name>A0AAV0YI57_VICFA</name>
<proteinExistence type="predicted"/>
<dbReference type="PANTHER" id="PTHR47937">
    <property type="entry name" value="PLASTID TRANSCRIPTIONALLY ACTIVE CHROMOSOME 2-LIKE PROTEIN"/>
    <property type="match status" value="1"/>
</dbReference>
<feature type="repeat" description="PPR" evidence="2">
    <location>
        <begin position="101"/>
        <end position="135"/>
    </location>
</feature>
<protein>
    <recommendedName>
        <fullName evidence="5">Pentatricopeptide repeat-containing protein</fullName>
    </recommendedName>
</protein>